<dbReference type="AlphaFoldDB" id="A0AAN1SHA4"/>
<reference evidence="6 7" key="1">
    <citation type="submission" date="2011-01" db="EMBL/GenBank/DDBJ databases">
        <title>Whole genome sequence of Tetragenococcus halophilus NBRC 12172.</title>
        <authorList>
            <person name="Nakazawa H."/>
            <person name="Omata S."/>
            <person name="Koga C."/>
            <person name="Watanabe Y."/>
            <person name="Katano Y."/>
            <person name="Ito N."/>
            <person name="Tsukatani N."/>
            <person name="Ankai A."/>
            <person name="Oguchi A."/>
            <person name="Fukui S."/>
            <person name="Yashiro I."/>
            <person name="Kamata S."/>
            <person name="Hashimoto Y."/>
            <person name="Yamazaki J."/>
            <person name="Taguchi H."/>
            <person name="Tanaka A."/>
            <person name="Koyama T."/>
            <person name="Ichige A."/>
            <person name="Hanya Y."/>
            <person name="Tanikawa S."/>
            <person name="Yamazaki S."/>
            <person name="Fujita N."/>
        </authorList>
    </citation>
    <scope>NUCLEOTIDE SEQUENCE [LARGE SCALE GENOMIC DNA]</scope>
    <source>
        <strain evidence="7">DSM 20338 / JCM 20259 / NCIMB 9735 / NBRC 12172</strain>
    </source>
</reference>
<evidence type="ECO:0000256" key="1">
    <source>
        <dbReference type="ARBA" id="ARBA00009792"/>
    </source>
</evidence>
<dbReference type="InterPro" id="IPR011330">
    <property type="entry name" value="Glyco_hydro/deAcase_b/a-brl"/>
</dbReference>
<dbReference type="InterPro" id="IPR027291">
    <property type="entry name" value="Glyco_hydro_38_N_sf"/>
</dbReference>
<dbReference type="Pfam" id="PF07748">
    <property type="entry name" value="Glyco_hydro_38C"/>
    <property type="match status" value="1"/>
</dbReference>
<dbReference type="Pfam" id="PF01074">
    <property type="entry name" value="Glyco_hydro_38N"/>
    <property type="match status" value="1"/>
</dbReference>
<dbReference type="GO" id="GO:0006013">
    <property type="term" value="P:mannose metabolic process"/>
    <property type="evidence" value="ECO:0007669"/>
    <property type="project" value="InterPro"/>
</dbReference>
<keyword evidence="3 6" id="KW-0378">Hydrolase</keyword>
<name>A0AAN1SHA4_TETHN</name>
<proteinExistence type="inferred from homology"/>
<dbReference type="SMART" id="SM00872">
    <property type="entry name" value="Alpha-mann_mid"/>
    <property type="match status" value="1"/>
</dbReference>
<dbReference type="GO" id="GO:0004559">
    <property type="term" value="F:alpha-mannosidase activity"/>
    <property type="evidence" value="ECO:0007669"/>
    <property type="project" value="UniProtKB-EC"/>
</dbReference>
<dbReference type="RefSeq" id="WP_014124533.1">
    <property type="nucleotide sequence ID" value="NC_016052.1"/>
</dbReference>
<dbReference type="SUPFAM" id="SSF74650">
    <property type="entry name" value="Galactose mutarotase-like"/>
    <property type="match status" value="1"/>
</dbReference>
<dbReference type="InterPro" id="IPR000602">
    <property type="entry name" value="Glyco_hydro_38_N"/>
</dbReference>
<evidence type="ECO:0000313" key="7">
    <source>
        <dbReference type="Proteomes" id="UP000002663"/>
    </source>
</evidence>
<protein>
    <submittedName>
        <fullName evidence="6">Alpha-mannosidase</fullName>
        <ecNumber evidence="6">3.2.1.24</ecNumber>
    </submittedName>
</protein>
<keyword evidence="2" id="KW-0479">Metal-binding</keyword>
<dbReference type="GO" id="GO:0030246">
    <property type="term" value="F:carbohydrate binding"/>
    <property type="evidence" value="ECO:0007669"/>
    <property type="project" value="InterPro"/>
</dbReference>
<dbReference type="InterPro" id="IPR011013">
    <property type="entry name" value="Gal_mutarotase_sf_dom"/>
</dbReference>
<dbReference type="PANTHER" id="PTHR46017">
    <property type="entry name" value="ALPHA-MANNOSIDASE 2C1"/>
    <property type="match status" value="1"/>
</dbReference>
<dbReference type="InterPro" id="IPR015341">
    <property type="entry name" value="Glyco_hydro_38_cen"/>
</dbReference>
<dbReference type="EC" id="3.2.1.24" evidence="6"/>
<dbReference type="InterPro" id="IPR011682">
    <property type="entry name" value="Glyco_hydro_38_C"/>
</dbReference>
<dbReference type="EMBL" id="AP012046">
    <property type="protein sequence ID" value="BAK94476.1"/>
    <property type="molecule type" value="Genomic_DNA"/>
</dbReference>
<sequence length="868" mass="100463">MVKKVHVIHHTHWDLEWYFTSNESFIQLIYHLDEVMDALEQNKIDYYLLDGQMSLLDDYLTSFPEQKKRLQTLVESGKLRIGPWYTQTDELIISGESIIRNLNAGMSLANQLGGYMNVGYLPDSFGQGKDMPKIYNGLGIKNAVFWRGVSEDVTVDREFNWKSEDGSSVIVSNIKDGYFAGLGLIYDEDYQGQMDIVGNGATSDELLLPVGGDQRYVDRNLKERVAVYNKQLQDYHLEESTYEDFFHELSTENLSEVQGEFISSSVSKIHRSIYSSRYDQKYLNDKIERRMTYQVEPLMAMADQLGITYKQGILDKIWRLLNRNQAHDSAGGCNSDKTNQAILARYTQVDQLSYSIVDYLTRKISESRHKVQENDLTIFNPLPWKVKKVIKVDVSTNFSTITVTKDGKDIPFEYINSEKEYNGSIKRTSAEMDENKFYFIHTIALEVEIPSLDFTTYQVEKGEVKDKLENKDLKIENDHYFIEFQQNALHLYDKKHKKTYHRFIQIEDSGDEGDTYDYSPAYENDTYLFDFENAVVKTSGESLLQTMTIEGTWQIARNLNSRGKKIRDQEISYQLTLSLISESTHIDCHLTIGNSAYDHRMRVLVQTPSENSFSYADTPFGIAKRPVEDPHLKDWQEMGWKEEPTAIFPMIHYVNTHNEKQSLTLFSKGIKEYQVVGDKFDKIALTLFRSVGYLGRPDLLRRPGKASGNEFKYIATPDSQLQQKLTFKFSIQIEDHFSAAKLSQDYLDYALTLPYYQIQDLNLFTTTLKYFVSNPLEEKIDYRSPFTLKTDTLVYSSFRKSMKNNGYELRLYNPDMQYSVEGGSITFSDTKIIEYVDLKGDVLSKQDKNDIVDLGIFKPGEIRTIRIV</sequence>
<gene>
    <name evidence="6" type="ordered locus">TEH_11490</name>
</gene>
<dbReference type="PANTHER" id="PTHR46017:SF2">
    <property type="entry name" value="MANNOSYLGLYCERATE HYDROLASE"/>
    <property type="match status" value="1"/>
</dbReference>
<dbReference type="SUPFAM" id="SSF88688">
    <property type="entry name" value="Families 57/38 glycoside transferase middle domain"/>
    <property type="match status" value="1"/>
</dbReference>
<dbReference type="InterPro" id="IPR037094">
    <property type="entry name" value="Glyco_hydro_38_cen_sf"/>
</dbReference>
<organism evidence="6 7">
    <name type="scientific">Tetragenococcus halophilus (strain DSM 20338 / JCM 20259 / NCIMB 9735 / NBRC 12172)</name>
    <name type="common">Pediococcus halophilus</name>
    <dbReference type="NCBI Taxonomy" id="945021"/>
    <lineage>
        <taxon>Bacteria</taxon>
        <taxon>Bacillati</taxon>
        <taxon>Bacillota</taxon>
        <taxon>Bacilli</taxon>
        <taxon>Lactobacillales</taxon>
        <taxon>Enterococcaceae</taxon>
        <taxon>Tetragenococcus</taxon>
    </lineage>
</organism>
<evidence type="ECO:0000256" key="4">
    <source>
        <dbReference type="ARBA" id="ARBA00023295"/>
    </source>
</evidence>
<dbReference type="GO" id="GO:0009313">
    <property type="term" value="P:oligosaccharide catabolic process"/>
    <property type="evidence" value="ECO:0007669"/>
    <property type="project" value="TreeGrafter"/>
</dbReference>
<comment type="similarity">
    <text evidence="1">Belongs to the glycosyl hydrolase 38 family.</text>
</comment>
<evidence type="ECO:0000313" key="6">
    <source>
        <dbReference type="EMBL" id="BAK94476.1"/>
    </source>
</evidence>
<keyword evidence="4 6" id="KW-0326">Glycosidase</keyword>
<dbReference type="Proteomes" id="UP000002663">
    <property type="component" value="Chromosome"/>
</dbReference>
<dbReference type="InterPro" id="IPR028995">
    <property type="entry name" value="Glyco_hydro_57/38_cen_sf"/>
</dbReference>
<dbReference type="Gene3D" id="3.20.110.10">
    <property type="entry name" value="Glycoside hydrolase 38, N terminal domain"/>
    <property type="match status" value="1"/>
</dbReference>
<dbReference type="GO" id="GO:0046872">
    <property type="term" value="F:metal ion binding"/>
    <property type="evidence" value="ECO:0007669"/>
    <property type="project" value="UniProtKB-KW"/>
</dbReference>
<dbReference type="Pfam" id="PF09261">
    <property type="entry name" value="Alpha-mann_mid"/>
    <property type="match status" value="1"/>
</dbReference>
<dbReference type="Gene3D" id="2.70.98.30">
    <property type="entry name" value="Golgi alpha-mannosidase II, domain 4"/>
    <property type="match status" value="1"/>
</dbReference>
<dbReference type="CDD" id="cd10815">
    <property type="entry name" value="GH38N_AMII_EcMngB_like"/>
    <property type="match status" value="1"/>
</dbReference>
<evidence type="ECO:0000256" key="2">
    <source>
        <dbReference type="ARBA" id="ARBA00022723"/>
    </source>
</evidence>
<evidence type="ECO:0000256" key="3">
    <source>
        <dbReference type="ARBA" id="ARBA00022801"/>
    </source>
</evidence>
<dbReference type="KEGG" id="thl:TEH_11490"/>
<evidence type="ECO:0000259" key="5">
    <source>
        <dbReference type="SMART" id="SM00872"/>
    </source>
</evidence>
<dbReference type="Gene3D" id="1.20.1270.50">
    <property type="entry name" value="Glycoside hydrolase family 38, central domain"/>
    <property type="match status" value="1"/>
</dbReference>
<dbReference type="SUPFAM" id="SSF88713">
    <property type="entry name" value="Glycoside hydrolase/deacetylase"/>
    <property type="match status" value="1"/>
</dbReference>
<feature type="domain" description="Glycoside hydrolase family 38 central" evidence="5">
    <location>
        <begin position="268"/>
        <end position="346"/>
    </location>
</feature>
<accession>A0AAN1SHA4</accession>